<feature type="transmembrane region" description="Helical" evidence="7">
    <location>
        <begin position="139"/>
        <end position="160"/>
    </location>
</feature>
<dbReference type="FunFam" id="1.20.1510.10:FF:000005">
    <property type="entry name" value="Putative Cation diffusion facilitator 1"/>
    <property type="match status" value="1"/>
</dbReference>
<dbReference type="AlphaFoldDB" id="A0AA38H528"/>
<feature type="region of interest" description="Disordered" evidence="6">
    <location>
        <begin position="1"/>
        <end position="30"/>
    </location>
</feature>
<dbReference type="PANTHER" id="PTHR43840">
    <property type="entry name" value="MITOCHONDRIAL METAL TRANSPORTER 1-RELATED"/>
    <property type="match status" value="1"/>
</dbReference>
<dbReference type="Proteomes" id="UP001164286">
    <property type="component" value="Unassembled WGS sequence"/>
</dbReference>
<organism evidence="10 11">
    <name type="scientific">Dioszegia hungarica</name>
    <dbReference type="NCBI Taxonomy" id="4972"/>
    <lineage>
        <taxon>Eukaryota</taxon>
        <taxon>Fungi</taxon>
        <taxon>Dikarya</taxon>
        <taxon>Basidiomycota</taxon>
        <taxon>Agaricomycotina</taxon>
        <taxon>Tremellomycetes</taxon>
        <taxon>Tremellales</taxon>
        <taxon>Bulleribasidiaceae</taxon>
        <taxon>Dioszegia</taxon>
    </lineage>
</organism>
<dbReference type="Pfam" id="PF16916">
    <property type="entry name" value="ZT_dimer"/>
    <property type="match status" value="1"/>
</dbReference>
<evidence type="ECO:0000259" key="8">
    <source>
        <dbReference type="Pfam" id="PF01545"/>
    </source>
</evidence>
<dbReference type="Gene3D" id="1.20.1510.10">
    <property type="entry name" value="Cation efflux protein transmembrane domain"/>
    <property type="match status" value="1"/>
</dbReference>
<dbReference type="GeneID" id="77725049"/>
<dbReference type="SUPFAM" id="SSF161111">
    <property type="entry name" value="Cation efflux protein transmembrane domain-like"/>
    <property type="match status" value="1"/>
</dbReference>
<keyword evidence="3 7" id="KW-0812">Transmembrane</keyword>
<dbReference type="InterPro" id="IPR050291">
    <property type="entry name" value="CDF_Transporter"/>
</dbReference>
<dbReference type="InterPro" id="IPR027469">
    <property type="entry name" value="Cation_efflux_TMD_sf"/>
</dbReference>
<dbReference type="EMBL" id="JAKWFO010000008">
    <property type="protein sequence ID" value="KAI9634038.1"/>
    <property type="molecule type" value="Genomic_DNA"/>
</dbReference>
<evidence type="ECO:0000256" key="2">
    <source>
        <dbReference type="ARBA" id="ARBA00022448"/>
    </source>
</evidence>
<evidence type="ECO:0000256" key="5">
    <source>
        <dbReference type="ARBA" id="ARBA00023136"/>
    </source>
</evidence>
<evidence type="ECO:0000259" key="9">
    <source>
        <dbReference type="Pfam" id="PF16916"/>
    </source>
</evidence>
<dbReference type="NCBIfam" id="TIGR01297">
    <property type="entry name" value="CDF"/>
    <property type="match status" value="1"/>
</dbReference>
<comment type="subcellular location">
    <subcellularLocation>
        <location evidence="1">Membrane</location>
        <topology evidence="1">Multi-pass membrane protein</topology>
    </subcellularLocation>
</comment>
<accession>A0AA38H528</accession>
<dbReference type="InterPro" id="IPR058533">
    <property type="entry name" value="Cation_efflux_TM"/>
</dbReference>
<keyword evidence="5 7" id="KW-0472">Membrane</keyword>
<reference evidence="10" key="1">
    <citation type="journal article" date="2022" name="G3 (Bethesda)">
        <title>High quality genome of the basidiomycete yeast Dioszegia hungarica PDD-24b-2 isolated from cloud water.</title>
        <authorList>
            <person name="Jarrige D."/>
            <person name="Haridas S."/>
            <person name="Bleykasten-Grosshans C."/>
            <person name="Joly M."/>
            <person name="Nadalig T."/>
            <person name="Sancelme M."/>
            <person name="Vuilleumier S."/>
            <person name="Grigoriev I.V."/>
            <person name="Amato P."/>
            <person name="Bringel F."/>
        </authorList>
    </citation>
    <scope>NUCLEOTIDE SEQUENCE</scope>
    <source>
        <strain evidence="10">PDD-24b-2</strain>
    </source>
</reference>
<dbReference type="GO" id="GO:0016020">
    <property type="term" value="C:membrane"/>
    <property type="evidence" value="ECO:0007669"/>
    <property type="project" value="UniProtKB-SubCell"/>
</dbReference>
<keyword evidence="2" id="KW-0813">Transport</keyword>
<dbReference type="InterPro" id="IPR036837">
    <property type="entry name" value="Cation_efflux_CTD_sf"/>
</dbReference>
<evidence type="ECO:0000256" key="3">
    <source>
        <dbReference type="ARBA" id="ARBA00022692"/>
    </source>
</evidence>
<evidence type="ECO:0000256" key="4">
    <source>
        <dbReference type="ARBA" id="ARBA00022989"/>
    </source>
</evidence>
<dbReference type="InterPro" id="IPR002524">
    <property type="entry name" value="Cation_efflux"/>
</dbReference>
<feature type="transmembrane region" description="Helical" evidence="7">
    <location>
        <begin position="181"/>
        <end position="200"/>
    </location>
</feature>
<gene>
    <name evidence="10" type="ORF">MKK02DRAFT_17855</name>
</gene>
<evidence type="ECO:0008006" key="12">
    <source>
        <dbReference type="Google" id="ProtNLM"/>
    </source>
</evidence>
<keyword evidence="11" id="KW-1185">Reference proteome</keyword>
<feature type="transmembrane region" description="Helical" evidence="7">
    <location>
        <begin position="112"/>
        <end position="133"/>
    </location>
</feature>
<sequence length="401" mass="44687">MISEIGSGSKGKSRAPDVNSPQSDRETDLEYMGMHSVVGREAGERDPLLLRDKVISDDAIEGLRQYSRRKGKKVADFYETQNEHIDTLLKPLSTLSAEGAQDAADNAFRVKLAVNISFGCNCILAVLQLYAAITSGSLALFATMVDSVFDPIANLILWIAHRAANKAEERKWPLGGSRFETAGNIIFGHLMFAVNLILVVQSIREFVEHDGSDVDNFNLTSVIVVCVAFGVKLSLFIMCYAIRKWSSQVQVLWEDHRNDLFTNGFGILAAVGGGKIAWWIDPAGAMTIALVVMAIWARTTYKEFQQLCGITAPAEYQNLVTYKAMTFSPEITSIDTVKIYHSGPQYFVEIDIVLPPDMPLWRAHDLSQDLQDQIEALPDVDRCFVHVDHEVDHKPEHRKKV</sequence>
<dbReference type="RefSeq" id="XP_052943815.1">
    <property type="nucleotide sequence ID" value="XM_053085848.1"/>
</dbReference>
<dbReference type="InterPro" id="IPR027470">
    <property type="entry name" value="Cation_efflux_CTD"/>
</dbReference>
<dbReference type="GO" id="GO:0098771">
    <property type="term" value="P:inorganic ion homeostasis"/>
    <property type="evidence" value="ECO:0007669"/>
    <property type="project" value="UniProtKB-ARBA"/>
</dbReference>
<feature type="transmembrane region" description="Helical" evidence="7">
    <location>
        <begin position="260"/>
        <end position="278"/>
    </location>
</feature>
<dbReference type="SUPFAM" id="SSF160240">
    <property type="entry name" value="Cation efflux protein cytoplasmic domain-like"/>
    <property type="match status" value="1"/>
</dbReference>
<dbReference type="GO" id="GO:0008324">
    <property type="term" value="F:monoatomic cation transmembrane transporter activity"/>
    <property type="evidence" value="ECO:0007669"/>
    <property type="project" value="InterPro"/>
</dbReference>
<comment type="caution">
    <text evidence="10">The sequence shown here is derived from an EMBL/GenBank/DDBJ whole genome shotgun (WGS) entry which is preliminary data.</text>
</comment>
<evidence type="ECO:0000256" key="1">
    <source>
        <dbReference type="ARBA" id="ARBA00004141"/>
    </source>
</evidence>
<evidence type="ECO:0000256" key="7">
    <source>
        <dbReference type="SAM" id="Phobius"/>
    </source>
</evidence>
<dbReference type="Pfam" id="PF01545">
    <property type="entry name" value="Cation_efflux"/>
    <property type="match status" value="1"/>
</dbReference>
<proteinExistence type="predicted"/>
<keyword evidence="4 7" id="KW-1133">Transmembrane helix</keyword>
<feature type="domain" description="Cation efflux protein transmembrane" evidence="8">
    <location>
        <begin position="116"/>
        <end position="307"/>
    </location>
</feature>
<evidence type="ECO:0000313" key="11">
    <source>
        <dbReference type="Proteomes" id="UP001164286"/>
    </source>
</evidence>
<evidence type="ECO:0000256" key="6">
    <source>
        <dbReference type="SAM" id="MobiDB-lite"/>
    </source>
</evidence>
<dbReference type="Gene3D" id="3.30.70.1350">
    <property type="entry name" value="Cation efflux protein, cytoplasmic domain"/>
    <property type="match status" value="1"/>
</dbReference>
<dbReference type="PANTHER" id="PTHR43840:SF12">
    <property type="entry name" value="CATION DIFFUSION FACILITATOR 1 (AFU_ORTHOLOGUE AFUA_1G14440)"/>
    <property type="match status" value="1"/>
</dbReference>
<protein>
    <recommendedName>
        <fullName evidence="12">Cation efflux protein cytoplasmic domain-containing protein</fullName>
    </recommendedName>
</protein>
<dbReference type="GO" id="GO:0030003">
    <property type="term" value="P:intracellular monoatomic cation homeostasis"/>
    <property type="evidence" value="ECO:0007669"/>
    <property type="project" value="UniProtKB-ARBA"/>
</dbReference>
<evidence type="ECO:0000313" key="10">
    <source>
        <dbReference type="EMBL" id="KAI9634038.1"/>
    </source>
</evidence>
<feature type="transmembrane region" description="Helical" evidence="7">
    <location>
        <begin position="220"/>
        <end position="240"/>
    </location>
</feature>
<name>A0AA38H528_9TREE</name>
<feature type="domain" description="Cation efflux protein cytoplasmic" evidence="9">
    <location>
        <begin position="329"/>
        <end position="389"/>
    </location>
</feature>